<keyword evidence="3" id="KW-1185">Reference proteome</keyword>
<keyword evidence="1" id="KW-0472">Membrane</keyword>
<evidence type="ECO:0000313" key="2">
    <source>
        <dbReference type="EMBL" id="ADL54634.1"/>
    </source>
</evidence>
<keyword evidence="1" id="KW-1133">Transmembrane helix</keyword>
<keyword evidence="1" id="KW-0812">Transmembrane</keyword>
<gene>
    <name evidence="2" type="ordered locus">Galf_0592</name>
</gene>
<evidence type="ECO:0000256" key="1">
    <source>
        <dbReference type="SAM" id="Phobius"/>
    </source>
</evidence>
<dbReference type="AlphaFoldDB" id="D9SCU5"/>
<accession>D9SCU5</accession>
<name>D9SCU5_GALCS</name>
<organism evidence="2 3">
    <name type="scientific">Gallionella capsiferriformans (strain ES-2)</name>
    <name type="common">Gallionella ferruginea capsiferriformans (strain ES-2)</name>
    <dbReference type="NCBI Taxonomy" id="395494"/>
    <lineage>
        <taxon>Bacteria</taxon>
        <taxon>Pseudomonadati</taxon>
        <taxon>Pseudomonadota</taxon>
        <taxon>Betaproteobacteria</taxon>
        <taxon>Nitrosomonadales</taxon>
        <taxon>Gallionellaceae</taxon>
        <taxon>Gallionella</taxon>
    </lineage>
</organism>
<dbReference type="KEGG" id="gca:Galf_0592"/>
<dbReference type="HOGENOM" id="CLU_221106_0_0_4"/>
<evidence type="ECO:0000313" key="3">
    <source>
        <dbReference type="Proteomes" id="UP000001235"/>
    </source>
</evidence>
<dbReference type="Proteomes" id="UP000001235">
    <property type="component" value="Chromosome"/>
</dbReference>
<sequence precursor="true">MSIIATVASVGTMIMAIAFALWMVSQLFSKD</sequence>
<protein>
    <submittedName>
        <fullName evidence="2">Uncharacterized protein</fullName>
    </submittedName>
</protein>
<reference evidence="2 3" key="1">
    <citation type="submission" date="2010-08" db="EMBL/GenBank/DDBJ databases">
        <title>Complete sequence of Gallionella capsiferriformans ES-2.</title>
        <authorList>
            <consortium name="US DOE Joint Genome Institute"/>
            <person name="Lucas S."/>
            <person name="Copeland A."/>
            <person name="Lapidus A."/>
            <person name="Cheng J.-F."/>
            <person name="Bruce D."/>
            <person name="Goodwin L."/>
            <person name="Pitluck S."/>
            <person name="Chertkov O."/>
            <person name="Davenport K.W."/>
            <person name="Detter J.C."/>
            <person name="Han C."/>
            <person name="Tapia R."/>
            <person name="Land M."/>
            <person name="Hauser L."/>
            <person name="Chang Y.-J."/>
            <person name="Jeffries C."/>
            <person name="Kyrpides N."/>
            <person name="Ivanova N."/>
            <person name="Mikhailova N."/>
            <person name="Shelobolina E.S."/>
            <person name="Picardal F."/>
            <person name="Roden E."/>
            <person name="Emerson D."/>
            <person name="Woyke T."/>
        </authorList>
    </citation>
    <scope>NUCLEOTIDE SEQUENCE [LARGE SCALE GENOMIC DNA]</scope>
    <source>
        <strain evidence="2 3">ES-2</strain>
    </source>
</reference>
<feature type="transmembrane region" description="Helical" evidence="1">
    <location>
        <begin position="6"/>
        <end position="24"/>
    </location>
</feature>
<dbReference type="EMBL" id="CP002159">
    <property type="protein sequence ID" value="ADL54634.1"/>
    <property type="molecule type" value="Genomic_DNA"/>
</dbReference>
<proteinExistence type="predicted"/>